<reference evidence="8 9" key="1">
    <citation type="submission" date="2015-06" db="EMBL/GenBank/DDBJ databases">
        <title>Prevotella sp. 109, sp. nov., a novel member of the family Prevotellaceae isolated from human faeces.</title>
        <authorList>
            <person name="Shkoporov A.N."/>
            <person name="Chaplin A.V."/>
            <person name="Kafarskaia L.I."/>
            <person name="Efimov B.A."/>
        </authorList>
    </citation>
    <scope>NUCLEOTIDE SEQUENCE [LARGE SCALE GENOMIC DNA]</scope>
    <source>
        <strain evidence="8 9">109</strain>
    </source>
</reference>
<dbReference type="Proteomes" id="UP000036951">
    <property type="component" value="Unassembled WGS sequence"/>
</dbReference>
<dbReference type="AlphaFoldDB" id="A0A8E1QWC6"/>
<organism evidence="8 9">
    <name type="scientific">Xylanibacter rarus</name>
    <dbReference type="NCBI Taxonomy" id="1676614"/>
    <lineage>
        <taxon>Bacteria</taxon>
        <taxon>Pseudomonadati</taxon>
        <taxon>Bacteroidota</taxon>
        <taxon>Bacteroidia</taxon>
        <taxon>Bacteroidales</taxon>
        <taxon>Prevotellaceae</taxon>
        <taxon>Xylanibacter</taxon>
    </lineage>
</organism>
<dbReference type="GO" id="GO:0009279">
    <property type="term" value="C:cell outer membrane"/>
    <property type="evidence" value="ECO:0007669"/>
    <property type="project" value="UniProtKB-SubCell"/>
</dbReference>
<gene>
    <name evidence="8" type="ORF">ACU52_11375</name>
</gene>
<evidence type="ECO:0000256" key="4">
    <source>
        <dbReference type="ARBA" id="ARBA00023136"/>
    </source>
</evidence>
<dbReference type="OrthoDB" id="5694214at2"/>
<feature type="domain" description="RagB/SusD" evidence="6">
    <location>
        <begin position="484"/>
        <end position="648"/>
    </location>
</feature>
<keyword evidence="4" id="KW-0472">Membrane</keyword>
<evidence type="ECO:0000259" key="7">
    <source>
        <dbReference type="Pfam" id="PF14322"/>
    </source>
</evidence>
<protein>
    <submittedName>
        <fullName evidence="8">Starch-binding protein</fullName>
    </submittedName>
</protein>
<dbReference type="Gene3D" id="1.25.40.390">
    <property type="match status" value="1"/>
</dbReference>
<evidence type="ECO:0000256" key="1">
    <source>
        <dbReference type="ARBA" id="ARBA00004442"/>
    </source>
</evidence>
<dbReference type="RefSeq" id="WP_053398855.1">
    <property type="nucleotide sequence ID" value="NZ_LFQU01000024.1"/>
</dbReference>
<accession>A0A8E1QWC6</accession>
<name>A0A8E1QWC6_9BACT</name>
<feature type="domain" description="SusD-like N-terminal" evidence="7">
    <location>
        <begin position="28"/>
        <end position="225"/>
    </location>
</feature>
<evidence type="ECO:0000256" key="3">
    <source>
        <dbReference type="ARBA" id="ARBA00022729"/>
    </source>
</evidence>
<comment type="caution">
    <text evidence="8">The sequence shown here is derived from an EMBL/GenBank/DDBJ whole genome shotgun (WGS) entry which is preliminary data.</text>
</comment>
<keyword evidence="9" id="KW-1185">Reference proteome</keyword>
<dbReference type="Pfam" id="PF07980">
    <property type="entry name" value="SusD_RagB"/>
    <property type="match status" value="1"/>
</dbReference>
<evidence type="ECO:0000259" key="6">
    <source>
        <dbReference type="Pfam" id="PF07980"/>
    </source>
</evidence>
<evidence type="ECO:0000313" key="8">
    <source>
        <dbReference type="EMBL" id="KOO67810.1"/>
    </source>
</evidence>
<evidence type="ECO:0000256" key="2">
    <source>
        <dbReference type="ARBA" id="ARBA00006275"/>
    </source>
</evidence>
<evidence type="ECO:0000313" key="9">
    <source>
        <dbReference type="Proteomes" id="UP000036951"/>
    </source>
</evidence>
<keyword evidence="5" id="KW-0998">Cell outer membrane</keyword>
<dbReference type="Pfam" id="PF14322">
    <property type="entry name" value="SusD-like_3"/>
    <property type="match status" value="1"/>
</dbReference>
<dbReference type="EMBL" id="LFQU01000024">
    <property type="protein sequence ID" value="KOO67810.1"/>
    <property type="molecule type" value="Genomic_DNA"/>
</dbReference>
<comment type="similarity">
    <text evidence="2">Belongs to the SusD family.</text>
</comment>
<proteinExistence type="inferred from homology"/>
<sequence length="648" mass="71923">MNTLLIKIRNLGIASLGLLMLGSCSDILDEQPRTKYDPSFFGTEEGIEGGLTALYSHLRDTYGYAYYYNICETGTDEYTYGHDADGNFKDADLSGVGSLTSQSCRADALWNNVFTYINSASGIIENGMASGMDESLISEARFFRAFDYFRLVQTFGGVPLDLGAGELKFNTSPSRVSKRNTVPEVYTKAIFPDLITAVTNLPETGRVTGGLTKTAARLVLAQAYLTYGWWLENPKDIPTYPVCDRVDPDGHDAQWYFQKAYDIALEGIQNPGPFALQPTFYDVNVGSNDRNNEMLLYADHTENSEEFNGGSLSYGSGSAPDNFAGWMVTWNYPNMTAKRADNGASFTPVLRAATQDLGRPWTRMAPTQEVFKNIFADKTHDSRYDGTFTTVLRANWNLDQANYGTLTQAYNANGLPISVGDAVLSFIDNDDPNIEYVNENSVGGGILPGRADYVVGPSAISRLKYPILWKLGPYRTDNNGTVGQPNAASTRPFPILKFSELYFAAAEAAVKGAATQPGYSARDLINVIRARAGKWSFSNAKNDYYVADFSKEMTDATPQEITIDYILDELSREYFGEGHRWFDLVRTQTWAERAGTYTIAGMNATDVTPQTYTRTINKEHYLRPIPQSQLDAMEMTEEEKAEFQNPGY</sequence>
<evidence type="ECO:0000256" key="5">
    <source>
        <dbReference type="ARBA" id="ARBA00023237"/>
    </source>
</evidence>
<dbReference type="InterPro" id="IPR012944">
    <property type="entry name" value="SusD_RagB_dom"/>
</dbReference>
<dbReference type="SUPFAM" id="SSF48452">
    <property type="entry name" value="TPR-like"/>
    <property type="match status" value="1"/>
</dbReference>
<dbReference type="InterPro" id="IPR011990">
    <property type="entry name" value="TPR-like_helical_dom_sf"/>
</dbReference>
<comment type="subcellular location">
    <subcellularLocation>
        <location evidence="1">Cell outer membrane</location>
    </subcellularLocation>
</comment>
<dbReference type="PROSITE" id="PS51257">
    <property type="entry name" value="PROKAR_LIPOPROTEIN"/>
    <property type="match status" value="1"/>
</dbReference>
<keyword evidence="3" id="KW-0732">Signal</keyword>
<dbReference type="InterPro" id="IPR033985">
    <property type="entry name" value="SusD-like_N"/>
</dbReference>